<dbReference type="GeneID" id="71811773"/>
<keyword evidence="1" id="KW-0472">Membrane</keyword>
<feature type="domain" description="Sulfatase-modifying factor enzyme-like" evidence="2">
    <location>
        <begin position="242"/>
        <end position="459"/>
    </location>
</feature>
<dbReference type="HOGENOM" id="CLU_591367_0_0_2"/>
<keyword evidence="1" id="KW-1133">Transmembrane helix</keyword>
<dbReference type="Proteomes" id="UP000010866">
    <property type="component" value="Plasmid pMETHO01"/>
</dbReference>
<gene>
    <name evidence="3" type="ordered locus">Metho_2600</name>
</gene>
<proteinExistence type="predicted"/>
<accession>L0KZ57</accession>
<geneLocation type="plasmid" evidence="3 4">
    <name>pMETHO01</name>
</geneLocation>
<dbReference type="RefSeq" id="WP_015313869.1">
    <property type="nucleotide sequence ID" value="NC_019972.1"/>
</dbReference>
<dbReference type="EMBL" id="CP003363">
    <property type="protein sequence ID" value="AGB50737.1"/>
    <property type="molecule type" value="Genomic_DNA"/>
</dbReference>
<feature type="transmembrane region" description="Helical" evidence="1">
    <location>
        <begin position="194"/>
        <end position="217"/>
    </location>
</feature>
<organism evidence="3 4">
    <name type="scientific">Methanomethylovorans hollandica (strain DSM 15978 / NBRC 107637 / DMS1)</name>
    <dbReference type="NCBI Taxonomy" id="867904"/>
    <lineage>
        <taxon>Archaea</taxon>
        <taxon>Methanobacteriati</taxon>
        <taxon>Methanobacteriota</taxon>
        <taxon>Stenosarchaea group</taxon>
        <taxon>Methanomicrobia</taxon>
        <taxon>Methanosarcinales</taxon>
        <taxon>Methanosarcinaceae</taxon>
        <taxon>Methanomethylovorans</taxon>
    </lineage>
</organism>
<dbReference type="InterPro" id="IPR011011">
    <property type="entry name" value="Znf_FYVE_PHD"/>
</dbReference>
<dbReference type="AlphaFoldDB" id="L0KZ57"/>
<dbReference type="Gene3D" id="3.30.40.10">
    <property type="entry name" value="Zinc/RING finger domain, C3HC4 (zinc finger)"/>
    <property type="match status" value="1"/>
</dbReference>
<dbReference type="GO" id="GO:0120147">
    <property type="term" value="F:formylglycine-generating oxidase activity"/>
    <property type="evidence" value="ECO:0007669"/>
    <property type="project" value="TreeGrafter"/>
</dbReference>
<dbReference type="InterPro" id="IPR051043">
    <property type="entry name" value="Sulfatase_Mod_Factor_Kinase"/>
</dbReference>
<reference evidence="4" key="1">
    <citation type="submission" date="2012-02" db="EMBL/GenBank/DDBJ databases">
        <title>Complete sequence of plasmid of Methanomethylovorans hollandica DSM 15978.</title>
        <authorList>
            <person name="Lucas S."/>
            <person name="Copeland A."/>
            <person name="Lapidus A."/>
            <person name="Glavina del Rio T."/>
            <person name="Dalin E."/>
            <person name="Tice H."/>
            <person name="Bruce D."/>
            <person name="Goodwin L."/>
            <person name="Pitluck S."/>
            <person name="Peters L."/>
            <person name="Mikhailova N."/>
            <person name="Held B."/>
            <person name="Kyrpides N."/>
            <person name="Mavromatis K."/>
            <person name="Ivanova N."/>
            <person name="Brettin T."/>
            <person name="Detter J.C."/>
            <person name="Han C."/>
            <person name="Larimer F."/>
            <person name="Land M."/>
            <person name="Hauser L."/>
            <person name="Markowitz V."/>
            <person name="Cheng J.-F."/>
            <person name="Hugenholtz P."/>
            <person name="Woyke T."/>
            <person name="Wu D."/>
            <person name="Spring S."/>
            <person name="Schroeder M."/>
            <person name="Brambilla E."/>
            <person name="Klenk H.-P."/>
            <person name="Eisen J.A."/>
        </authorList>
    </citation>
    <scope>NUCLEOTIDE SEQUENCE [LARGE SCALE GENOMIC DNA]</scope>
    <source>
        <strain evidence="4">DSM 15978 / NBRC 107637 / DMS1</strain>
        <plasmid evidence="4">Plasmid pMETHO01</plasmid>
    </source>
</reference>
<dbReference type="PANTHER" id="PTHR23150:SF19">
    <property type="entry name" value="FORMYLGLYCINE-GENERATING ENZYME"/>
    <property type="match status" value="1"/>
</dbReference>
<dbReference type="SUPFAM" id="SSF57903">
    <property type="entry name" value="FYVE/PHD zinc finger"/>
    <property type="match status" value="1"/>
</dbReference>
<dbReference type="PANTHER" id="PTHR23150">
    <property type="entry name" value="SULFATASE MODIFYING FACTOR 1, 2"/>
    <property type="match status" value="1"/>
</dbReference>
<dbReference type="Gene3D" id="3.90.1580.10">
    <property type="entry name" value="paralog of FGE (formylglycine-generating enzyme)"/>
    <property type="match status" value="1"/>
</dbReference>
<dbReference type="InterPro" id="IPR013083">
    <property type="entry name" value="Znf_RING/FYVE/PHD"/>
</dbReference>
<dbReference type="KEGG" id="mhz:Metho_2600"/>
<dbReference type="InterPro" id="IPR005532">
    <property type="entry name" value="SUMF_dom"/>
</dbReference>
<evidence type="ECO:0000256" key="1">
    <source>
        <dbReference type="SAM" id="Phobius"/>
    </source>
</evidence>
<keyword evidence="3" id="KW-0614">Plasmid</keyword>
<keyword evidence="1" id="KW-0812">Transmembrane</keyword>
<evidence type="ECO:0000313" key="3">
    <source>
        <dbReference type="EMBL" id="AGB50737.1"/>
    </source>
</evidence>
<evidence type="ECO:0000259" key="2">
    <source>
        <dbReference type="Pfam" id="PF03781"/>
    </source>
</evidence>
<evidence type="ECO:0000313" key="4">
    <source>
        <dbReference type="Proteomes" id="UP000010866"/>
    </source>
</evidence>
<keyword evidence="4" id="KW-1185">Reference proteome</keyword>
<dbReference type="SUPFAM" id="SSF56436">
    <property type="entry name" value="C-type lectin-like"/>
    <property type="match status" value="1"/>
</dbReference>
<protein>
    <recommendedName>
        <fullName evidence="2">Sulfatase-modifying factor enzyme-like domain-containing protein</fullName>
    </recommendedName>
</protein>
<name>L0KZ57_METHD</name>
<dbReference type="Pfam" id="PF03781">
    <property type="entry name" value="FGE-sulfatase"/>
    <property type="match status" value="1"/>
</dbReference>
<dbReference type="InterPro" id="IPR016187">
    <property type="entry name" value="CTDL_fold"/>
</dbReference>
<sequence>MDKMGQGNNRNRELAALDIIQTLNILKEKCSTNQNVFSICLTLDILSSKLTNKTSLKNIDVLKSMLVSTYDDSDVPKEYDKKKIVEVCNFIEETYKSNLIHEVIDNIDNKYNSNFIEEKEMKHNTQCVECKNTIDSANRLLICKDCGAHFCETCETWFRGSRKAGESPLCKKCFNPNESQISQIKKIFNRKKPFSIILTVIIMLCIIGIILNGIGFLQINIKENQTQNLSSQHELVNKFGMHFILVPKGSFLMGSELDSSEKPVREVTFTKQFYIGKYEITQQQWTNITGTKNPSYFQLPNIGQMETNRPVENVTWSMAQEFIAKLNEKDPTHKYRLPTEAEWEYACRAGTNEENEFDLADYGWYKENSGFETHIVGSKLPNAWGIYDMHGNVIEWVQDKWHWNYDGAPIDGSAWEDGNSSARVGRGGSNSCESIWCRSAFRNGYEPNVTDGSYGFRLVMEI</sequence>
<dbReference type="InterPro" id="IPR042095">
    <property type="entry name" value="SUMF_sf"/>
</dbReference>